<evidence type="ECO:0000313" key="2">
    <source>
        <dbReference type="EMBL" id="PON56035.1"/>
    </source>
</evidence>
<keyword evidence="1" id="KW-1133">Transmembrane helix</keyword>
<evidence type="ECO:0000313" key="3">
    <source>
        <dbReference type="Proteomes" id="UP000237105"/>
    </source>
</evidence>
<dbReference type="EMBL" id="JXTB01000175">
    <property type="protein sequence ID" value="PON56035.1"/>
    <property type="molecule type" value="Genomic_DNA"/>
</dbReference>
<keyword evidence="1" id="KW-0812">Transmembrane</keyword>
<evidence type="ECO:0008006" key="4">
    <source>
        <dbReference type="Google" id="ProtNLM"/>
    </source>
</evidence>
<keyword evidence="1" id="KW-0472">Membrane</keyword>
<dbReference type="AlphaFoldDB" id="A0A2P5C4U1"/>
<sequence length="129" mass="15043">MLNLILALQLSIDLYLILELIILLNNGVSSSQLSLSSLSFDTLSHLFISPHSLSSLFLNFFSHLSTFSLIIFFLHFLLSFPLFFPLSLSSLFIYSRCCQNVNIVMLFFFNFHFYKQKVIVTKHVFIFRF</sequence>
<feature type="transmembrane region" description="Helical" evidence="1">
    <location>
        <begin position="92"/>
        <end position="113"/>
    </location>
</feature>
<evidence type="ECO:0000256" key="1">
    <source>
        <dbReference type="SAM" id="Phobius"/>
    </source>
</evidence>
<name>A0A2P5C4U1_PARAD</name>
<keyword evidence="3" id="KW-1185">Reference proteome</keyword>
<dbReference type="Proteomes" id="UP000237105">
    <property type="component" value="Unassembled WGS sequence"/>
</dbReference>
<protein>
    <recommendedName>
        <fullName evidence="4">Transmembrane protein</fullName>
    </recommendedName>
</protein>
<accession>A0A2P5C4U1</accession>
<reference evidence="3" key="1">
    <citation type="submission" date="2016-06" db="EMBL/GenBank/DDBJ databases">
        <title>Parallel loss of symbiosis genes in relatives of nitrogen-fixing non-legume Parasponia.</title>
        <authorList>
            <person name="Van Velzen R."/>
            <person name="Holmer R."/>
            <person name="Bu F."/>
            <person name="Rutten L."/>
            <person name="Van Zeijl A."/>
            <person name="Liu W."/>
            <person name="Santuari L."/>
            <person name="Cao Q."/>
            <person name="Sharma T."/>
            <person name="Shen D."/>
            <person name="Roswanjaya Y."/>
            <person name="Wardhani T."/>
            <person name="Kalhor M.S."/>
            <person name="Jansen J."/>
            <person name="Van den Hoogen J."/>
            <person name="Gungor B."/>
            <person name="Hartog M."/>
            <person name="Hontelez J."/>
            <person name="Verver J."/>
            <person name="Yang W.-C."/>
            <person name="Schijlen E."/>
            <person name="Repin R."/>
            <person name="Schilthuizen M."/>
            <person name="Schranz E."/>
            <person name="Heidstra R."/>
            <person name="Miyata K."/>
            <person name="Fedorova E."/>
            <person name="Kohlen W."/>
            <person name="Bisseling T."/>
            <person name="Smit S."/>
            <person name="Geurts R."/>
        </authorList>
    </citation>
    <scope>NUCLEOTIDE SEQUENCE [LARGE SCALE GENOMIC DNA]</scope>
    <source>
        <strain evidence="3">cv. WU1-14</strain>
    </source>
</reference>
<comment type="caution">
    <text evidence="2">The sequence shown here is derived from an EMBL/GenBank/DDBJ whole genome shotgun (WGS) entry which is preliminary data.</text>
</comment>
<feature type="transmembrane region" description="Helical" evidence="1">
    <location>
        <begin position="6"/>
        <end position="24"/>
    </location>
</feature>
<gene>
    <name evidence="2" type="ORF">PanWU01x14_183940</name>
</gene>
<feature type="transmembrane region" description="Helical" evidence="1">
    <location>
        <begin position="56"/>
        <end position="80"/>
    </location>
</feature>
<proteinExistence type="predicted"/>
<organism evidence="2 3">
    <name type="scientific">Parasponia andersonii</name>
    <name type="common">Sponia andersonii</name>
    <dbReference type="NCBI Taxonomy" id="3476"/>
    <lineage>
        <taxon>Eukaryota</taxon>
        <taxon>Viridiplantae</taxon>
        <taxon>Streptophyta</taxon>
        <taxon>Embryophyta</taxon>
        <taxon>Tracheophyta</taxon>
        <taxon>Spermatophyta</taxon>
        <taxon>Magnoliopsida</taxon>
        <taxon>eudicotyledons</taxon>
        <taxon>Gunneridae</taxon>
        <taxon>Pentapetalae</taxon>
        <taxon>rosids</taxon>
        <taxon>fabids</taxon>
        <taxon>Rosales</taxon>
        <taxon>Cannabaceae</taxon>
        <taxon>Parasponia</taxon>
    </lineage>
</organism>